<feature type="transmembrane region" description="Helical" evidence="7">
    <location>
        <begin position="556"/>
        <end position="576"/>
    </location>
</feature>
<keyword evidence="4 7" id="KW-1133">Transmembrane helix</keyword>
<feature type="transmembrane region" description="Helical" evidence="7">
    <location>
        <begin position="278"/>
        <end position="306"/>
    </location>
</feature>
<feature type="transmembrane region" description="Helical" evidence="7">
    <location>
        <begin position="666"/>
        <end position="688"/>
    </location>
</feature>
<name>A0A7K0J491_9ACTN</name>
<dbReference type="AlphaFoldDB" id="A0A7K0J491"/>
<evidence type="ECO:0000256" key="2">
    <source>
        <dbReference type="ARBA" id="ARBA00022475"/>
    </source>
</evidence>
<evidence type="ECO:0000313" key="9">
    <source>
        <dbReference type="EMBL" id="MSS44749.1"/>
    </source>
</evidence>
<evidence type="ECO:0000256" key="1">
    <source>
        <dbReference type="ARBA" id="ARBA00004651"/>
    </source>
</evidence>
<evidence type="ECO:0000256" key="3">
    <source>
        <dbReference type="ARBA" id="ARBA00022692"/>
    </source>
</evidence>
<sequence length="939" mass="99999">MMSSFLHDLGAWCFRRAKTVVAAWLGLLVLLGLAMVVLHSDYDDSFTIPGAPSQVAYDKLQVTFPQASALSANVVVTVPDGTDISSKPLRSRIEKGVEELKGLKDVTGATSPWSRYVTGMVNKDRTAAVIQVELGQVSAVTFPDSGRDDLQRVGHDIQADLPPGSHVYVGGQAFEAMLPSLSVTEVIGVGVALVVLAITLGSLVAAGMPIMTAVLGVGITYSIMAILTRFTTVNSVTPMLAVMLGLAVGIDYALFILSRHRDQLRDGFDVQESAARAVATSGSAVIFAGTTVLVALIGLAIANIPFLTVMGIFAAIGVALAVVIALTMLPAFMGLMGERLRPWKSRREGGSMPAVVAAGPASNENATAGPDASSTSATAAGKEGRGGIFGWWVRTITRLPLVAILVVVVGLGALAVPMKDLHLGLPTAAELPADNTARQTYDVLEKKFGPGFNGPVIVTADIVTSTDPMKIVNGLKADIEKLPGVDKVALAVPNQNADTAMVQVLPATGPTDEATNDLVRELRDHKAEWHNKYGVDTAVTGLTAIKLDVSDRLGGALMPFGIFTVGLCLLLLTVVFRSIAVPITATIGYLLSVLAAFGAAQLVFNRGIGLFVVNLDRPVPIISFMPIVVMGILFGLAMDYEVFLVSRMREEYVHSGDAKGSVIRGFIGSGKVVTAAAVIMFSVFAFFIPEGMNAIKEIALALAIGIVADAFLVRMTLVPAAMALLGDNAWWLPTWLDRHLPRFDIEGERIAHEEKFAEWPTPDHTEALHAEGIGVDGLFADLDLHAEPHEVQAIVGSRRRVTAVLLAVGGRLALDHGLMRSGGQLLPERASAVRRVAWFIDAADANLAEELQAATAALSHPPRRRPRLFLIDHADQIVEQSHRDQLESLIRDMNRAGESAVILGAQRAGRIDWLRPQAVHHLDEHDLKHKPEPSLGGTR</sequence>
<dbReference type="PROSITE" id="PS50156">
    <property type="entry name" value="SSD"/>
    <property type="match status" value="1"/>
</dbReference>
<feature type="compositionally biased region" description="Polar residues" evidence="6">
    <location>
        <begin position="362"/>
        <end position="378"/>
    </location>
</feature>
<keyword evidence="2" id="KW-1003">Cell membrane</keyword>
<organism evidence="9 10">
    <name type="scientific">Cutibacterium porci</name>
    <dbReference type="NCBI Taxonomy" id="2605781"/>
    <lineage>
        <taxon>Bacteria</taxon>
        <taxon>Bacillati</taxon>
        <taxon>Actinomycetota</taxon>
        <taxon>Actinomycetes</taxon>
        <taxon>Propionibacteriales</taxon>
        <taxon>Propionibacteriaceae</taxon>
        <taxon>Cutibacterium</taxon>
    </lineage>
</organism>
<evidence type="ECO:0000256" key="6">
    <source>
        <dbReference type="SAM" id="MobiDB-lite"/>
    </source>
</evidence>
<evidence type="ECO:0000256" key="4">
    <source>
        <dbReference type="ARBA" id="ARBA00022989"/>
    </source>
</evidence>
<dbReference type="Pfam" id="PF03176">
    <property type="entry name" value="MMPL"/>
    <property type="match status" value="2"/>
</dbReference>
<feature type="transmembrane region" description="Helical" evidence="7">
    <location>
        <begin position="186"/>
        <end position="206"/>
    </location>
</feature>
<dbReference type="InterPro" id="IPR000731">
    <property type="entry name" value="SSD"/>
</dbReference>
<feature type="transmembrane region" description="Helical" evidence="7">
    <location>
        <begin position="312"/>
        <end position="337"/>
    </location>
</feature>
<evidence type="ECO:0000313" key="10">
    <source>
        <dbReference type="Proteomes" id="UP000466104"/>
    </source>
</evidence>
<feature type="transmembrane region" description="Helical" evidence="7">
    <location>
        <begin position="624"/>
        <end position="645"/>
    </location>
</feature>
<feature type="transmembrane region" description="Helical" evidence="7">
    <location>
        <begin position="583"/>
        <end position="604"/>
    </location>
</feature>
<accession>A0A7K0J491</accession>
<evidence type="ECO:0000259" key="8">
    <source>
        <dbReference type="PROSITE" id="PS50156"/>
    </source>
</evidence>
<keyword evidence="10" id="KW-1185">Reference proteome</keyword>
<dbReference type="PANTHER" id="PTHR33406:SF13">
    <property type="entry name" value="MEMBRANE PROTEIN YDFJ"/>
    <property type="match status" value="1"/>
</dbReference>
<dbReference type="InterPro" id="IPR004869">
    <property type="entry name" value="MMPL_dom"/>
</dbReference>
<dbReference type="EMBL" id="VUMG01000001">
    <property type="protein sequence ID" value="MSS44749.1"/>
    <property type="molecule type" value="Genomic_DNA"/>
</dbReference>
<evidence type="ECO:0000256" key="5">
    <source>
        <dbReference type="ARBA" id="ARBA00023136"/>
    </source>
</evidence>
<feature type="transmembrane region" description="Helical" evidence="7">
    <location>
        <begin position="213"/>
        <end position="230"/>
    </location>
</feature>
<feature type="domain" description="SSD" evidence="8">
    <location>
        <begin position="210"/>
        <end position="335"/>
    </location>
</feature>
<dbReference type="RefSeq" id="WP_154562096.1">
    <property type="nucleotide sequence ID" value="NZ_VUMG01000001.1"/>
</dbReference>
<feature type="transmembrane region" description="Helical" evidence="7">
    <location>
        <begin position="21"/>
        <end position="39"/>
    </location>
</feature>
<dbReference type="Proteomes" id="UP000466104">
    <property type="component" value="Unassembled WGS sequence"/>
</dbReference>
<keyword evidence="5 7" id="KW-0472">Membrane</keyword>
<dbReference type="InterPro" id="IPR050545">
    <property type="entry name" value="Mycobact_MmpL"/>
</dbReference>
<feature type="transmembrane region" description="Helical" evidence="7">
    <location>
        <begin position="399"/>
        <end position="418"/>
    </location>
</feature>
<comment type="subcellular location">
    <subcellularLocation>
        <location evidence="1">Cell membrane</location>
        <topology evidence="1">Multi-pass membrane protein</topology>
    </subcellularLocation>
</comment>
<dbReference type="Gene3D" id="1.20.1640.10">
    <property type="entry name" value="Multidrug efflux transporter AcrB transmembrane domain"/>
    <property type="match status" value="2"/>
</dbReference>
<feature type="transmembrane region" description="Helical" evidence="7">
    <location>
        <begin position="236"/>
        <end position="257"/>
    </location>
</feature>
<feature type="transmembrane region" description="Helical" evidence="7">
    <location>
        <begin position="694"/>
        <end position="713"/>
    </location>
</feature>
<dbReference type="SUPFAM" id="SSF82866">
    <property type="entry name" value="Multidrug efflux transporter AcrB transmembrane domain"/>
    <property type="match status" value="2"/>
</dbReference>
<dbReference type="PANTHER" id="PTHR33406">
    <property type="entry name" value="MEMBRANE PROTEIN MJ1562-RELATED"/>
    <property type="match status" value="1"/>
</dbReference>
<comment type="caution">
    <text evidence="9">The sequence shown here is derived from an EMBL/GenBank/DDBJ whole genome shotgun (WGS) entry which is preliminary data.</text>
</comment>
<dbReference type="GO" id="GO:0005886">
    <property type="term" value="C:plasma membrane"/>
    <property type="evidence" value="ECO:0007669"/>
    <property type="project" value="UniProtKB-SubCell"/>
</dbReference>
<reference evidence="9 10" key="1">
    <citation type="submission" date="2019-08" db="EMBL/GenBank/DDBJ databases">
        <title>In-depth cultivation of the pig gut microbiome towards novel bacterial diversity and tailored functional studies.</title>
        <authorList>
            <person name="Wylensek D."/>
            <person name="Hitch T.C.A."/>
            <person name="Clavel T."/>
        </authorList>
    </citation>
    <scope>NUCLEOTIDE SEQUENCE [LARGE SCALE GENOMIC DNA]</scope>
    <source>
        <strain evidence="9 10">WCA-380-WT-3A</strain>
    </source>
</reference>
<gene>
    <name evidence="9" type="ORF">FYJ43_01465</name>
</gene>
<proteinExistence type="predicted"/>
<keyword evidence="3 7" id="KW-0812">Transmembrane</keyword>
<feature type="region of interest" description="Disordered" evidence="6">
    <location>
        <begin position="359"/>
        <end position="382"/>
    </location>
</feature>
<protein>
    <submittedName>
        <fullName evidence="9">MMPL family transporter</fullName>
    </submittedName>
</protein>
<evidence type="ECO:0000256" key="7">
    <source>
        <dbReference type="SAM" id="Phobius"/>
    </source>
</evidence>